<feature type="region of interest" description="Disordered" evidence="1">
    <location>
        <begin position="56"/>
        <end position="80"/>
    </location>
</feature>
<protein>
    <recommendedName>
        <fullName evidence="2">NWD NACHT-NTPase N-terminal domain-containing protein</fullName>
    </recommendedName>
</protein>
<evidence type="ECO:0000313" key="3">
    <source>
        <dbReference type="EMBL" id="RAK77846.1"/>
    </source>
</evidence>
<reference evidence="3 4" key="1">
    <citation type="submission" date="2018-02" db="EMBL/GenBank/DDBJ databases">
        <title>The genomes of Aspergillus section Nigri reveals drivers in fungal speciation.</title>
        <authorList>
            <consortium name="DOE Joint Genome Institute"/>
            <person name="Vesth T.C."/>
            <person name="Nybo J."/>
            <person name="Theobald S."/>
            <person name="Brandl J."/>
            <person name="Frisvad J.C."/>
            <person name="Nielsen K.F."/>
            <person name="Lyhne E.K."/>
            <person name="Kogle M.E."/>
            <person name="Kuo A."/>
            <person name="Riley R."/>
            <person name="Clum A."/>
            <person name="Nolan M."/>
            <person name="Lipzen A."/>
            <person name="Salamov A."/>
            <person name="Henrissat B."/>
            <person name="Wiebenga A."/>
            <person name="De vries R.P."/>
            <person name="Grigoriev I.V."/>
            <person name="Mortensen U.H."/>
            <person name="Andersen M.R."/>
            <person name="Baker S.E."/>
        </authorList>
    </citation>
    <scope>NUCLEOTIDE SEQUENCE [LARGE SCALE GENOMIC DNA]</scope>
    <source>
        <strain evidence="3 4">CBS 313.89</strain>
    </source>
</reference>
<accession>A0A8G1RUN4</accession>
<dbReference type="OrthoDB" id="4497594at2759"/>
<gene>
    <name evidence="3" type="ORF">BO72DRAFT_97339</name>
</gene>
<dbReference type="RefSeq" id="XP_040801856.1">
    <property type="nucleotide sequence ID" value="XM_040950846.1"/>
</dbReference>
<dbReference type="GeneID" id="63868181"/>
<dbReference type="VEuPathDB" id="FungiDB:BO72DRAFT_97339"/>
<evidence type="ECO:0000259" key="2">
    <source>
        <dbReference type="Pfam" id="PF17100"/>
    </source>
</evidence>
<dbReference type="Proteomes" id="UP000249789">
    <property type="component" value="Unassembled WGS sequence"/>
</dbReference>
<dbReference type="InterPro" id="IPR031359">
    <property type="entry name" value="NACHT_N"/>
</dbReference>
<sequence length="223" mass="24778">MDARKSKCNDADIASESTCWQEASARLRTEHPQLHAQFEGPSGADLSGQIAQSIMDSQNRTVEKDPPAAGTHRAAHEKARVRRRAMDTILRAVTVFRDVGSAVANLDPSHVGIAWAGVNLILQLVLSGAEQNAAALQGLAHISPIITRYAKVEEIYMEQRRKHDAITFEKDFRAQVVKLYVGILVYQGTIIAHSKRHRIGEFDFPHRLFTRISTTSPRSWSGD</sequence>
<proteinExistence type="predicted"/>
<name>A0A8G1RUN4_9EURO</name>
<evidence type="ECO:0000313" key="4">
    <source>
        <dbReference type="Proteomes" id="UP000249789"/>
    </source>
</evidence>
<keyword evidence="4" id="KW-1185">Reference proteome</keyword>
<dbReference type="Pfam" id="PF17100">
    <property type="entry name" value="NACHT_N"/>
    <property type="match status" value="1"/>
</dbReference>
<dbReference type="AlphaFoldDB" id="A0A8G1RUN4"/>
<feature type="domain" description="NWD NACHT-NTPase N-terminal" evidence="2">
    <location>
        <begin position="69"/>
        <end position="200"/>
    </location>
</feature>
<dbReference type="EMBL" id="KZ824640">
    <property type="protein sequence ID" value="RAK77846.1"/>
    <property type="molecule type" value="Genomic_DNA"/>
</dbReference>
<organism evidence="3 4">
    <name type="scientific">Aspergillus fijiensis CBS 313.89</name>
    <dbReference type="NCBI Taxonomy" id="1448319"/>
    <lineage>
        <taxon>Eukaryota</taxon>
        <taxon>Fungi</taxon>
        <taxon>Dikarya</taxon>
        <taxon>Ascomycota</taxon>
        <taxon>Pezizomycotina</taxon>
        <taxon>Eurotiomycetes</taxon>
        <taxon>Eurotiomycetidae</taxon>
        <taxon>Eurotiales</taxon>
        <taxon>Aspergillaceae</taxon>
        <taxon>Aspergillus</taxon>
    </lineage>
</organism>
<evidence type="ECO:0000256" key="1">
    <source>
        <dbReference type="SAM" id="MobiDB-lite"/>
    </source>
</evidence>